<evidence type="ECO:0000313" key="2">
    <source>
        <dbReference type="Proteomes" id="UP001163603"/>
    </source>
</evidence>
<evidence type="ECO:0000313" key="1">
    <source>
        <dbReference type="EMBL" id="KAJ0008312.1"/>
    </source>
</evidence>
<gene>
    <name evidence="1" type="ORF">Pint_29041</name>
</gene>
<keyword evidence="2" id="KW-1185">Reference proteome</keyword>
<dbReference type="EMBL" id="CM047750">
    <property type="protein sequence ID" value="KAJ0008312.1"/>
    <property type="molecule type" value="Genomic_DNA"/>
</dbReference>
<organism evidence="1 2">
    <name type="scientific">Pistacia integerrima</name>
    <dbReference type="NCBI Taxonomy" id="434235"/>
    <lineage>
        <taxon>Eukaryota</taxon>
        <taxon>Viridiplantae</taxon>
        <taxon>Streptophyta</taxon>
        <taxon>Embryophyta</taxon>
        <taxon>Tracheophyta</taxon>
        <taxon>Spermatophyta</taxon>
        <taxon>Magnoliopsida</taxon>
        <taxon>eudicotyledons</taxon>
        <taxon>Gunneridae</taxon>
        <taxon>Pentapetalae</taxon>
        <taxon>rosids</taxon>
        <taxon>malvids</taxon>
        <taxon>Sapindales</taxon>
        <taxon>Anacardiaceae</taxon>
        <taxon>Pistacia</taxon>
    </lineage>
</organism>
<comment type="caution">
    <text evidence="1">The sequence shown here is derived from an EMBL/GenBank/DDBJ whole genome shotgun (WGS) entry which is preliminary data.</text>
</comment>
<name>A0ACC0X1D0_9ROSI</name>
<protein>
    <submittedName>
        <fullName evidence="1">Uncharacterized protein</fullName>
    </submittedName>
</protein>
<reference evidence="2" key="1">
    <citation type="journal article" date="2023" name="G3 (Bethesda)">
        <title>Genome assembly and association tests identify interacting loci associated with vigor, precocity, and sex in interspecific pistachio rootstocks.</title>
        <authorList>
            <person name="Palmer W."/>
            <person name="Jacygrad E."/>
            <person name="Sagayaradj S."/>
            <person name="Cavanaugh K."/>
            <person name="Han R."/>
            <person name="Bertier L."/>
            <person name="Beede B."/>
            <person name="Kafkas S."/>
            <person name="Golino D."/>
            <person name="Preece J."/>
            <person name="Michelmore R."/>
        </authorList>
    </citation>
    <scope>NUCLEOTIDE SEQUENCE [LARGE SCALE GENOMIC DNA]</scope>
</reference>
<sequence>MEIAHEGAQNDTQMLYEASMRGCVATLNTFIQNDPFILHKISLTAFAETPLHISALLGHVEFTSAEGHTEIVKELLQANKNMCLVADQEGRIPLHLAAMRGRVKVIQELISAIPKSVFEKLHGETVLQLCVRYNHLDALKQLVASGDDEEFLNSKNLEGNTVLQVSAMLKQFEVPAQSFALL</sequence>
<dbReference type="Proteomes" id="UP001163603">
    <property type="component" value="Chromosome 15"/>
</dbReference>
<accession>A0ACC0X1D0</accession>
<proteinExistence type="predicted"/>